<dbReference type="EC" id="1.10.3.2" evidence="5"/>
<dbReference type="InterPro" id="IPR045087">
    <property type="entry name" value="Cu-oxidase_fam"/>
</dbReference>
<keyword evidence="7" id="KW-0964">Secreted</keyword>
<feature type="domain" description="Plastocyanin-like" evidence="14">
    <location>
        <begin position="355"/>
        <end position="487"/>
    </location>
</feature>
<sequence length="505" mass="57558">MGLICHFWIEETPYTRLCCTKNILIMNEQFPGPPLFVKHGVRLPRSPWWDGPEYVTQCPIKPRSRYRYKVIFSTEEGTLWWHAHTDWTRFTVHGPIINYPKLRTTYLFPKPYEEVPIVLGEWWNRDIMQVYWQLLCLGGAPNVSDAFTINGQPGDLYPCSKQATPLGLRSKDLSTAHNQRSDEHNLFFAVAKHKLTVVGIDASYTKPHRIPHTPKYAFLEANQFPNHYYMAARVYSSGQGVAFDNTTTTAILQFSGGYTPSSFPPLPYFPFYNNTAFLASKEHPAMVPLMVDTQIITTISVNTFPCHYINNSTCQGNNGTRLATSMNNISYTKPSISILQAYNKDMIKVFGEFFPSRPPLIFNFTAKFLPLKLQTPTQGIEVKLLDYDSTMELVLQGTNLVAGADHPVHLHGHSFYIVGWGFGNFDKNKHPLWYNLMDPLHRNIALVPKNGWIAIRFHVDNPGVWFMHCHWKCHLTCGMDTVFINKNGLSTEAQLAPPPADLPPC</sequence>
<evidence type="ECO:0000256" key="11">
    <source>
        <dbReference type="ARBA" id="ARBA00023008"/>
    </source>
</evidence>
<comment type="subcellular location">
    <subcellularLocation>
        <location evidence="3">Secreted</location>
        <location evidence="3">Extracellular space</location>
        <location evidence="3">Apoplast</location>
    </subcellularLocation>
</comment>
<keyword evidence="8" id="KW-0479">Metal-binding</keyword>
<dbReference type="GO" id="GO:0005507">
    <property type="term" value="F:copper ion binding"/>
    <property type="evidence" value="ECO:0007669"/>
    <property type="project" value="InterPro"/>
</dbReference>
<proteinExistence type="inferred from homology"/>
<reference evidence="16" key="1">
    <citation type="journal article" date="2023" name="Plant J.">
        <title>The genome of the king protea, Protea cynaroides.</title>
        <authorList>
            <person name="Chang J."/>
            <person name="Duong T.A."/>
            <person name="Schoeman C."/>
            <person name="Ma X."/>
            <person name="Roodt D."/>
            <person name="Barker N."/>
            <person name="Li Z."/>
            <person name="Van de Peer Y."/>
            <person name="Mizrachi E."/>
        </authorList>
    </citation>
    <scope>NUCLEOTIDE SEQUENCE</scope>
    <source>
        <tissue evidence="16">Young leaves</tissue>
    </source>
</reference>
<evidence type="ECO:0000256" key="10">
    <source>
        <dbReference type="ARBA" id="ARBA00023002"/>
    </source>
</evidence>
<evidence type="ECO:0000313" key="16">
    <source>
        <dbReference type="EMBL" id="KAJ4966339.1"/>
    </source>
</evidence>
<dbReference type="InterPro" id="IPR002355">
    <property type="entry name" value="Cu_oxidase_Cu_BS"/>
</dbReference>
<evidence type="ECO:0000259" key="15">
    <source>
        <dbReference type="Pfam" id="PF07732"/>
    </source>
</evidence>
<dbReference type="SUPFAM" id="SSF49503">
    <property type="entry name" value="Cupredoxins"/>
    <property type="match status" value="3"/>
</dbReference>
<keyword evidence="9" id="KW-0677">Repeat</keyword>
<dbReference type="Gene3D" id="2.60.40.420">
    <property type="entry name" value="Cupredoxins - blue copper proteins"/>
    <property type="match status" value="3"/>
</dbReference>
<dbReference type="GO" id="GO:0048046">
    <property type="term" value="C:apoplast"/>
    <property type="evidence" value="ECO:0007669"/>
    <property type="project" value="UniProtKB-SubCell"/>
</dbReference>
<evidence type="ECO:0000259" key="13">
    <source>
        <dbReference type="Pfam" id="PF00394"/>
    </source>
</evidence>
<dbReference type="Pfam" id="PF07732">
    <property type="entry name" value="Cu-oxidase_3"/>
    <property type="match status" value="1"/>
</dbReference>
<dbReference type="InterPro" id="IPR011707">
    <property type="entry name" value="Cu-oxidase-like_N"/>
</dbReference>
<evidence type="ECO:0000256" key="7">
    <source>
        <dbReference type="ARBA" id="ARBA00022525"/>
    </source>
</evidence>
<comment type="cofactor">
    <cofactor evidence="2">
        <name>Cu cation</name>
        <dbReference type="ChEBI" id="CHEBI:23378"/>
    </cofactor>
</comment>
<organism evidence="16 17">
    <name type="scientific">Protea cynaroides</name>
    <dbReference type="NCBI Taxonomy" id="273540"/>
    <lineage>
        <taxon>Eukaryota</taxon>
        <taxon>Viridiplantae</taxon>
        <taxon>Streptophyta</taxon>
        <taxon>Embryophyta</taxon>
        <taxon>Tracheophyta</taxon>
        <taxon>Spermatophyta</taxon>
        <taxon>Magnoliopsida</taxon>
        <taxon>Proteales</taxon>
        <taxon>Proteaceae</taxon>
        <taxon>Protea</taxon>
    </lineage>
</organism>
<keyword evidence="12" id="KW-0439">Lignin degradation</keyword>
<dbReference type="OrthoDB" id="2121828at2759"/>
<dbReference type="AlphaFoldDB" id="A0A9Q0K9H0"/>
<dbReference type="GO" id="GO:0052716">
    <property type="term" value="F:hydroquinone:oxygen oxidoreductase activity"/>
    <property type="evidence" value="ECO:0007669"/>
    <property type="project" value="UniProtKB-EC"/>
</dbReference>
<dbReference type="PROSITE" id="PS00080">
    <property type="entry name" value="MULTICOPPER_OXIDASE2"/>
    <property type="match status" value="1"/>
</dbReference>
<evidence type="ECO:0000313" key="17">
    <source>
        <dbReference type="Proteomes" id="UP001141806"/>
    </source>
</evidence>
<name>A0A9Q0K9H0_9MAGN</name>
<dbReference type="InterPro" id="IPR034285">
    <property type="entry name" value="CuRO_2_LCC"/>
</dbReference>
<dbReference type="InterPro" id="IPR011706">
    <property type="entry name" value="Cu-oxidase_C"/>
</dbReference>
<dbReference type="InterPro" id="IPR008972">
    <property type="entry name" value="Cupredoxin"/>
</dbReference>
<dbReference type="PANTHER" id="PTHR11709">
    <property type="entry name" value="MULTI-COPPER OXIDASE"/>
    <property type="match status" value="1"/>
</dbReference>
<comment type="caution">
    <text evidence="16">The sequence shown here is derived from an EMBL/GenBank/DDBJ whole genome shotgun (WGS) entry which is preliminary data.</text>
</comment>
<comment type="similarity">
    <text evidence="4">Belongs to the multicopper oxidase family.</text>
</comment>
<evidence type="ECO:0000256" key="12">
    <source>
        <dbReference type="ARBA" id="ARBA00023185"/>
    </source>
</evidence>
<evidence type="ECO:0000256" key="9">
    <source>
        <dbReference type="ARBA" id="ARBA00022737"/>
    </source>
</evidence>
<protein>
    <recommendedName>
        <fullName evidence="5">laccase</fullName>
        <ecNumber evidence="5">1.10.3.2</ecNumber>
    </recommendedName>
</protein>
<dbReference type="GO" id="GO:0046274">
    <property type="term" value="P:lignin catabolic process"/>
    <property type="evidence" value="ECO:0007669"/>
    <property type="project" value="UniProtKB-KW"/>
</dbReference>
<dbReference type="Pfam" id="PF07731">
    <property type="entry name" value="Cu-oxidase_2"/>
    <property type="match status" value="1"/>
</dbReference>
<evidence type="ECO:0000256" key="5">
    <source>
        <dbReference type="ARBA" id="ARBA00012297"/>
    </source>
</evidence>
<evidence type="ECO:0000256" key="1">
    <source>
        <dbReference type="ARBA" id="ARBA00000349"/>
    </source>
</evidence>
<feature type="domain" description="Plastocyanin-like" evidence="15">
    <location>
        <begin position="39"/>
        <end position="97"/>
    </location>
</feature>
<keyword evidence="6" id="KW-0052">Apoplast</keyword>
<dbReference type="EMBL" id="JAMYWD010000007">
    <property type="protein sequence ID" value="KAJ4966339.1"/>
    <property type="molecule type" value="Genomic_DNA"/>
</dbReference>
<evidence type="ECO:0000256" key="8">
    <source>
        <dbReference type="ARBA" id="ARBA00022723"/>
    </source>
</evidence>
<evidence type="ECO:0000256" key="4">
    <source>
        <dbReference type="ARBA" id="ARBA00010609"/>
    </source>
</evidence>
<gene>
    <name evidence="16" type="ORF">NE237_018188</name>
</gene>
<feature type="domain" description="Plastocyanin-like" evidence="13">
    <location>
        <begin position="113"/>
        <end position="255"/>
    </location>
</feature>
<evidence type="ECO:0000256" key="2">
    <source>
        <dbReference type="ARBA" id="ARBA00001935"/>
    </source>
</evidence>
<keyword evidence="11" id="KW-0186">Copper</keyword>
<dbReference type="Pfam" id="PF00394">
    <property type="entry name" value="Cu-oxidase"/>
    <property type="match status" value="1"/>
</dbReference>
<dbReference type="Proteomes" id="UP001141806">
    <property type="component" value="Unassembled WGS sequence"/>
</dbReference>
<evidence type="ECO:0000256" key="6">
    <source>
        <dbReference type="ARBA" id="ARBA00022523"/>
    </source>
</evidence>
<dbReference type="PANTHER" id="PTHR11709:SF443">
    <property type="entry name" value="LACCASE-15"/>
    <property type="match status" value="1"/>
</dbReference>
<evidence type="ECO:0000259" key="14">
    <source>
        <dbReference type="Pfam" id="PF07731"/>
    </source>
</evidence>
<dbReference type="CDD" id="cd13875">
    <property type="entry name" value="CuRO_2_LCC_plant"/>
    <property type="match status" value="1"/>
</dbReference>
<evidence type="ECO:0000256" key="3">
    <source>
        <dbReference type="ARBA" id="ARBA00004271"/>
    </source>
</evidence>
<keyword evidence="17" id="KW-1185">Reference proteome</keyword>
<accession>A0A9Q0K9H0</accession>
<dbReference type="InterPro" id="IPR001117">
    <property type="entry name" value="Cu-oxidase_2nd"/>
</dbReference>
<comment type="catalytic activity">
    <reaction evidence="1">
        <text>4 hydroquinone + O2 = 4 benzosemiquinone + 2 H2O</text>
        <dbReference type="Rhea" id="RHEA:11276"/>
        <dbReference type="ChEBI" id="CHEBI:15377"/>
        <dbReference type="ChEBI" id="CHEBI:15379"/>
        <dbReference type="ChEBI" id="CHEBI:17594"/>
        <dbReference type="ChEBI" id="CHEBI:17977"/>
        <dbReference type="EC" id="1.10.3.2"/>
    </reaction>
</comment>
<keyword evidence="10" id="KW-0560">Oxidoreductase</keyword>